<dbReference type="OrthoDB" id="9769623at2"/>
<dbReference type="InterPro" id="IPR020557">
    <property type="entry name" value="Fumarate_lyase_CS"/>
</dbReference>
<dbReference type="Proteomes" id="UP000265798">
    <property type="component" value="Unassembled WGS sequence"/>
</dbReference>
<dbReference type="Gene3D" id="1.20.200.10">
    <property type="entry name" value="Fumarase/aspartase (Central domain)"/>
    <property type="match status" value="1"/>
</dbReference>
<dbReference type="PANTHER" id="PTHR43814:SF1">
    <property type="entry name" value="ARGININOSUCCINATE LYASE"/>
    <property type="match status" value="1"/>
</dbReference>
<dbReference type="UniPathway" id="UPA00068">
    <property type="reaction ID" value="UER00114"/>
</dbReference>
<dbReference type="PANTHER" id="PTHR43814">
    <property type="entry name" value="ARGININOSUCCINATE LYASE"/>
    <property type="match status" value="1"/>
</dbReference>
<dbReference type="InterPro" id="IPR022761">
    <property type="entry name" value="Fumarate_lyase_N"/>
</dbReference>
<dbReference type="PRINTS" id="PR00149">
    <property type="entry name" value="FUMRATELYASE"/>
</dbReference>
<comment type="catalytic activity">
    <reaction evidence="1 5">
        <text>2-(N(omega)-L-arginino)succinate = fumarate + L-arginine</text>
        <dbReference type="Rhea" id="RHEA:24020"/>
        <dbReference type="ChEBI" id="CHEBI:29806"/>
        <dbReference type="ChEBI" id="CHEBI:32682"/>
        <dbReference type="ChEBI" id="CHEBI:57472"/>
        <dbReference type="EC" id="4.3.2.1"/>
    </reaction>
</comment>
<evidence type="ECO:0000256" key="4">
    <source>
        <dbReference type="ARBA" id="ARBA00022571"/>
    </source>
</evidence>
<dbReference type="Pfam" id="PF14698">
    <property type="entry name" value="ASL_C2"/>
    <property type="match status" value="1"/>
</dbReference>
<evidence type="ECO:0000256" key="1">
    <source>
        <dbReference type="ARBA" id="ARBA00000985"/>
    </source>
</evidence>
<dbReference type="Gene3D" id="1.10.275.10">
    <property type="entry name" value="Fumarase/aspartase (N-terminal domain)"/>
    <property type="match status" value="1"/>
</dbReference>
<keyword evidence="5" id="KW-0028">Amino-acid biosynthesis</keyword>
<dbReference type="GO" id="GO:0042450">
    <property type="term" value="P:L-arginine biosynthetic process via ornithine"/>
    <property type="evidence" value="ECO:0007669"/>
    <property type="project" value="UniProtKB-UniRule"/>
</dbReference>
<dbReference type="SUPFAM" id="SSF48557">
    <property type="entry name" value="L-aspartase-like"/>
    <property type="match status" value="1"/>
</dbReference>
<dbReference type="InterPro" id="IPR029419">
    <property type="entry name" value="Arg_succ_lyase_C"/>
</dbReference>
<evidence type="ECO:0000313" key="9">
    <source>
        <dbReference type="Proteomes" id="UP000265798"/>
    </source>
</evidence>
<comment type="pathway">
    <text evidence="2 5">Amino-acid biosynthesis; L-arginine biosynthesis; L-arginine from L-ornithine and carbamoyl phosphate: step 3/3.</text>
</comment>
<dbReference type="CDD" id="cd01359">
    <property type="entry name" value="Argininosuccinate_lyase"/>
    <property type="match status" value="1"/>
</dbReference>
<evidence type="ECO:0000256" key="2">
    <source>
        <dbReference type="ARBA" id="ARBA00004941"/>
    </source>
</evidence>
<dbReference type="NCBIfam" id="TIGR00838">
    <property type="entry name" value="argH"/>
    <property type="match status" value="1"/>
</dbReference>
<comment type="subcellular location">
    <subcellularLocation>
        <location evidence="5">Cytoplasm</location>
    </subcellularLocation>
</comment>
<evidence type="ECO:0000256" key="3">
    <source>
        <dbReference type="ARBA" id="ARBA00012338"/>
    </source>
</evidence>
<dbReference type="Pfam" id="PF00206">
    <property type="entry name" value="Lyase_1"/>
    <property type="match status" value="1"/>
</dbReference>
<feature type="domain" description="Fumarate lyase N-terminal" evidence="6">
    <location>
        <begin position="11"/>
        <end position="305"/>
    </location>
</feature>
<dbReference type="PRINTS" id="PR00145">
    <property type="entry name" value="ARGSUCLYASE"/>
</dbReference>
<dbReference type="PROSITE" id="PS00163">
    <property type="entry name" value="FUMARATE_LYASES"/>
    <property type="match status" value="1"/>
</dbReference>
<dbReference type="InterPro" id="IPR008948">
    <property type="entry name" value="L-Aspartase-like"/>
</dbReference>
<dbReference type="FunFam" id="1.10.275.10:FF:000002">
    <property type="entry name" value="Argininosuccinate lyase"/>
    <property type="match status" value="1"/>
</dbReference>
<dbReference type="InterPro" id="IPR009049">
    <property type="entry name" value="Argininosuccinate_lyase"/>
</dbReference>
<evidence type="ECO:0000313" key="8">
    <source>
        <dbReference type="EMBL" id="RHX90614.1"/>
    </source>
</evidence>
<feature type="domain" description="Argininosuccinate lyase C-terminal" evidence="7">
    <location>
        <begin position="368"/>
        <end position="433"/>
    </location>
</feature>
<proteinExistence type="inferred from homology"/>
<dbReference type="EMBL" id="QHCT01000002">
    <property type="protein sequence ID" value="RHX90614.1"/>
    <property type="molecule type" value="Genomic_DNA"/>
</dbReference>
<dbReference type="InterPro" id="IPR024083">
    <property type="entry name" value="Fumarase/histidase_N"/>
</dbReference>
<keyword evidence="5 8" id="KW-0456">Lyase</keyword>
<dbReference type="AlphaFoldDB" id="A0A396Z9X8"/>
<dbReference type="GO" id="GO:0005829">
    <property type="term" value="C:cytosol"/>
    <property type="evidence" value="ECO:0007669"/>
    <property type="project" value="TreeGrafter"/>
</dbReference>
<gene>
    <name evidence="5 8" type="primary">argH</name>
    <name evidence="8" type="ORF">DLM75_09395</name>
</gene>
<evidence type="ECO:0000256" key="5">
    <source>
        <dbReference type="HAMAP-Rule" id="MF_00006"/>
    </source>
</evidence>
<keyword evidence="4 5" id="KW-0055">Arginine biosynthesis</keyword>
<name>A0A396Z9X8_9LEPT</name>
<dbReference type="FunFam" id="1.20.200.10:FF:000015">
    <property type="entry name" value="argininosuccinate lyase isoform X2"/>
    <property type="match status" value="1"/>
</dbReference>
<accession>A0A396Z9X8</accession>
<organism evidence="8 9">
    <name type="scientific">Leptospira stimsonii</name>
    <dbReference type="NCBI Taxonomy" id="2202203"/>
    <lineage>
        <taxon>Bacteria</taxon>
        <taxon>Pseudomonadati</taxon>
        <taxon>Spirochaetota</taxon>
        <taxon>Spirochaetia</taxon>
        <taxon>Leptospirales</taxon>
        <taxon>Leptospiraceae</taxon>
        <taxon>Leptospira</taxon>
    </lineage>
</organism>
<sequence length="470" mass="53187">MTQKEKKLWGGRFQEKASSILERIGESVSFDHKLYKEDIQGSIAHARMLQKIGILTKEELSQIETSLAKIRTELEEGKLEFKSELEDIHMHIESRLTELIGETGKKLHTARSRNDQVTQDVRLFILNQGKEILRSIFHLRNSLYEKAKQSVDVIIPGYTHLQVAQPIRASQYLLSWFWALERDQEFLRFALQSSRELALGSGAMAGVNYPTDREFLKKELGLSKVSHNSMDGVASRDHILQFLFAASQLMIHASRICEDIILYSSQEFGILKLPDSLTTGSSIMPQKKNPDIAELIRGKSGRVIGNLNHILVMLKGLPSTYNRDLQEDKLALFDSIETVQISLEGIQAMIEGWIWVPERAEASLKNGFATATDLADYLVGQKKIPFRTAHELVGTLVGICVQKRMTLFDLPESDRISVSEHFAGKEYEDAVSLSLSADKKISYGGTSRERQEEQLKIALESLKEAEKWLL</sequence>
<protein>
    <recommendedName>
        <fullName evidence="3 5">Argininosuccinate lyase</fullName>
        <shortName evidence="5">ASAL</shortName>
        <ecNumber evidence="3 5">4.3.2.1</ecNumber>
    </recommendedName>
    <alternativeName>
        <fullName evidence="5">Arginosuccinase</fullName>
    </alternativeName>
</protein>
<comment type="similarity">
    <text evidence="5">Belongs to the lyase 1 family. Argininosuccinate lyase subfamily.</text>
</comment>
<dbReference type="HAMAP" id="MF_00006">
    <property type="entry name" value="Arg_succ_lyase"/>
    <property type="match status" value="1"/>
</dbReference>
<dbReference type="RefSeq" id="WP_118968261.1">
    <property type="nucleotide sequence ID" value="NZ_QHCT01000002.1"/>
</dbReference>
<keyword evidence="5" id="KW-0963">Cytoplasm</keyword>
<dbReference type="InterPro" id="IPR000362">
    <property type="entry name" value="Fumarate_lyase_fam"/>
</dbReference>
<dbReference type="EC" id="4.3.2.1" evidence="3 5"/>
<dbReference type="GO" id="GO:0004056">
    <property type="term" value="F:argininosuccinate lyase activity"/>
    <property type="evidence" value="ECO:0007669"/>
    <property type="project" value="UniProtKB-UniRule"/>
</dbReference>
<reference evidence="9" key="1">
    <citation type="submission" date="2018-05" db="EMBL/GenBank/DDBJ databases">
        <title>Leptospira yasudae sp. nov. and Leptospira stimsonii sp. nov., two pathogenic species of the genus Leptospira isolated from environmental sources.</title>
        <authorList>
            <person name="Casanovas-Massana A."/>
            <person name="Hamond C."/>
            <person name="Santos L.A."/>
            <person name="Hacker K.P."/>
            <person name="Balassiano I."/>
            <person name="Medeiros M.A."/>
            <person name="Reis M.G."/>
            <person name="Ko A.I."/>
            <person name="Wunder E.A."/>
        </authorList>
    </citation>
    <scope>NUCLEOTIDE SEQUENCE [LARGE SCALE GENOMIC DNA]</scope>
    <source>
        <strain evidence="9">Yale</strain>
    </source>
</reference>
<dbReference type="Gene3D" id="1.10.40.30">
    <property type="entry name" value="Fumarase/aspartase (C-terminal domain)"/>
    <property type="match status" value="1"/>
</dbReference>
<comment type="caution">
    <text evidence="8">The sequence shown here is derived from an EMBL/GenBank/DDBJ whole genome shotgun (WGS) entry which is preliminary data.</text>
</comment>
<evidence type="ECO:0000259" key="6">
    <source>
        <dbReference type="Pfam" id="PF00206"/>
    </source>
</evidence>
<evidence type="ECO:0000259" key="7">
    <source>
        <dbReference type="Pfam" id="PF14698"/>
    </source>
</evidence>